<reference evidence="2" key="2">
    <citation type="submission" date="2020-09" db="EMBL/GenBank/DDBJ databases">
        <authorList>
            <person name="Sun Q."/>
            <person name="Kim S."/>
        </authorList>
    </citation>
    <scope>NUCLEOTIDE SEQUENCE</scope>
    <source>
        <strain evidence="2">KCTC 42651</strain>
    </source>
</reference>
<comment type="caution">
    <text evidence="2">The sequence shown here is derived from an EMBL/GenBank/DDBJ whole genome shotgun (WGS) entry which is preliminary data.</text>
</comment>
<dbReference type="Gene3D" id="1.10.10.10">
    <property type="entry name" value="Winged helix-like DNA-binding domain superfamily/Winged helix DNA-binding domain"/>
    <property type="match status" value="1"/>
</dbReference>
<dbReference type="Proteomes" id="UP000630353">
    <property type="component" value="Unassembled WGS sequence"/>
</dbReference>
<dbReference type="SUPFAM" id="SSF46785">
    <property type="entry name" value="Winged helix' DNA-binding domain"/>
    <property type="match status" value="1"/>
</dbReference>
<dbReference type="PANTHER" id="PTHR33164">
    <property type="entry name" value="TRANSCRIPTIONAL REGULATOR, MARR FAMILY"/>
    <property type="match status" value="1"/>
</dbReference>
<dbReference type="InterPro" id="IPR039422">
    <property type="entry name" value="MarR/SlyA-like"/>
</dbReference>
<evidence type="ECO:0000313" key="3">
    <source>
        <dbReference type="Proteomes" id="UP000630353"/>
    </source>
</evidence>
<dbReference type="PANTHER" id="PTHR33164:SF102">
    <property type="entry name" value="TRANSCRIPTIONAL REGULATORY PROTEIN"/>
    <property type="match status" value="1"/>
</dbReference>
<feature type="domain" description="HTH marR-type" evidence="1">
    <location>
        <begin position="24"/>
        <end position="159"/>
    </location>
</feature>
<evidence type="ECO:0000259" key="1">
    <source>
        <dbReference type="PROSITE" id="PS50995"/>
    </source>
</evidence>
<proteinExistence type="predicted"/>
<reference evidence="2" key="1">
    <citation type="journal article" date="2014" name="Int. J. Syst. Evol. Microbiol.">
        <title>Complete genome sequence of Corynebacterium casei LMG S-19264T (=DSM 44701T), isolated from a smear-ripened cheese.</title>
        <authorList>
            <consortium name="US DOE Joint Genome Institute (JGI-PGF)"/>
            <person name="Walter F."/>
            <person name="Albersmeier A."/>
            <person name="Kalinowski J."/>
            <person name="Ruckert C."/>
        </authorList>
    </citation>
    <scope>NUCLEOTIDE SEQUENCE</scope>
    <source>
        <strain evidence="2">KCTC 42651</strain>
    </source>
</reference>
<dbReference type="RefSeq" id="WP_189995651.1">
    <property type="nucleotide sequence ID" value="NZ_BMZS01000017.1"/>
</dbReference>
<dbReference type="SMART" id="SM00347">
    <property type="entry name" value="HTH_MARR"/>
    <property type="match status" value="1"/>
</dbReference>
<protein>
    <submittedName>
        <fullName evidence="2">MarR family transcriptional regulator</fullName>
    </submittedName>
</protein>
<dbReference type="EMBL" id="BMZS01000017">
    <property type="protein sequence ID" value="GHD63607.1"/>
    <property type="molecule type" value="Genomic_DNA"/>
</dbReference>
<dbReference type="PROSITE" id="PS50995">
    <property type="entry name" value="HTH_MARR_2"/>
    <property type="match status" value="1"/>
</dbReference>
<dbReference type="GO" id="GO:0003700">
    <property type="term" value="F:DNA-binding transcription factor activity"/>
    <property type="evidence" value="ECO:0007669"/>
    <property type="project" value="InterPro"/>
</dbReference>
<organism evidence="2 3">
    <name type="scientific">Thalassobaculum fulvum</name>
    <dbReference type="NCBI Taxonomy" id="1633335"/>
    <lineage>
        <taxon>Bacteria</taxon>
        <taxon>Pseudomonadati</taxon>
        <taxon>Pseudomonadota</taxon>
        <taxon>Alphaproteobacteria</taxon>
        <taxon>Rhodospirillales</taxon>
        <taxon>Thalassobaculaceae</taxon>
        <taxon>Thalassobaculum</taxon>
    </lineage>
</organism>
<dbReference type="InterPro" id="IPR000835">
    <property type="entry name" value="HTH_MarR-typ"/>
</dbReference>
<dbReference type="AlphaFoldDB" id="A0A918XXT9"/>
<dbReference type="GO" id="GO:0006950">
    <property type="term" value="P:response to stress"/>
    <property type="evidence" value="ECO:0007669"/>
    <property type="project" value="TreeGrafter"/>
</dbReference>
<sequence length="168" mass="20065">MRDREPEGADANEESSFREVRQFYEEVTQIVERMHRRYLDVIRLELQSLGIRDINSVQALILVSMRDEEMLIRDLIQRYYYLGSSTNYNIKKLVECGYLEHERARHDRRSVRIRLSAKGRDLVAELNQLQKQHAEMLAAEGDLSPDIQSTRKWLRRVERVWAEFIELV</sequence>
<gene>
    <name evidence="2" type="ORF">GCM10017083_54060</name>
</gene>
<dbReference type="InterPro" id="IPR036390">
    <property type="entry name" value="WH_DNA-bd_sf"/>
</dbReference>
<name>A0A918XXT9_9PROT</name>
<keyword evidence="3" id="KW-1185">Reference proteome</keyword>
<dbReference type="InterPro" id="IPR036388">
    <property type="entry name" value="WH-like_DNA-bd_sf"/>
</dbReference>
<dbReference type="Pfam" id="PF13463">
    <property type="entry name" value="HTH_27"/>
    <property type="match status" value="1"/>
</dbReference>
<evidence type="ECO:0000313" key="2">
    <source>
        <dbReference type="EMBL" id="GHD63607.1"/>
    </source>
</evidence>
<accession>A0A918XXT9</accession>